<dbReference type="EMBL" id="JAGSPJ010000004">
    <property type="protein sequence ID" value="MBR7800390.1"/>
    <property type="molecule type" value="Genomic_DNA"/>
</dbReference>
<organism evidence="1 2">
    <name type="scientific">Undibacterium fentianense</name>
    <dbReference type="NCBI Taxonomy" id="2828728"/>
    <lineage>
        <taxon>Bacteria</taxon>
        <taxon>Pseudomonadati</taxon>
        <taxon>Pseudomonadota</taxon>
        <taxon>Betaproteobacteria</taxon>
        <taxon>Burkholderiales</taxon>
        <taxon>Oxalobacteraceae</taxon>
        <taxon>Undibacterium</taxon>
    </lineage>
</organism>
<comment type="caution">
    <text evidence="1">The sequence shown here is derived from an EMBL/GenBank/DDBJ whole genome shotgun (WGS) entry which is preliminary data.</text>
</comment>
<evidence type="ECO:0000313" key="1">
    <source>
        <dbReference type="EMBL" id="MBR7800390.1"/>
    </source>
</evidence>
<evidence type="ECO:0000313" key="2">
    <source>
        <dbReference type="Proteomes" id="UP000678545"/>
    </source>
</evidence>
<dbReference type="RefSeq" id="WP_212675529.1">
    <property type="nucleotide sequence ID" value="NZ_JAGSPJ010000004.1"/>
</dbReference>
<gene>
    <name evidence="1" type="ORF">KDM90_10335</name>
</gene>
<accession>A0A941E111</accession>
<proteinExistence type="predicted"/>
<reference evidence="1" key="1">
    <citation type="submission" date="2021-04" db="EMBL/GenBank/DDBJ databases">
        <title>novel species isolated from subtropical streams in China.</title>
        <authorList>
            <person name="Lu H."/>
        </authorList>
    </citation>
    <scope>NUCLEOTIDE SEQUENCE</scope>
    <source>
        <strain evidence="1">FT137W</strain>
    </source>
</reference>
<sequence>MMMEAKRLIEDFLLKTKTDFLEKKVAAEIRTKKDQSLTVIAAAREKHQPEADSKYAIKTWFEKAIKDAKPNVTTHPTKFTNPKIRGTTSTIFYGDLCQDGYVKTGNVNSETRFDVSGNSATNTVIFELCALLSIELGDGKKLISLFENDDEKLKDFVGNLGIDFQAVKSKCSLVYWGEEATPMTHDLIRQVYFPVTAGYHLLSITTPSMLMFEVKRRVNEFDKWIDGTSVKRFRSENKFYADGFEEMPNLTEIGFSHNEFTKMGNVSYLNVKSAGIAYLISSLPPSLKPELTRLPTTDFFSNCLWPNQFKLQFELMHKWLVDSRNNFQVRTRRDEILLEIFDEIVQKIWQLRAVDPDWSSKERFSDLPKWQKVVLDDHWKIERVDDDQFLNEFLRSTARWMILAYKKILGKNALSLNDDELKHVTQLIQEQKEALL</sequence>
<dbReference type="Proteomes" id="UP000678545">
    <property type="component" value="Unassembled WGS sequence"/>
</dbReference>
<dbReference type="InterPro" id="IPR013397">
    <property type="entry name" value="CRISPR-assoc_prot_Csy1"/>
</dbReference>
<protein>
    <recommendedName>
        <fullName evidence="3">CRISPR-associated protein, Csy1 family</fullName>
    </recommendedName>
</protein>
<dbReference type="Pfam" id="PF09611">
    <property type="entry name" value="Cas_Csy1"/>
    <property type="match status" value="1"/>
</dbReference>
<name>A0A941E111_9BURK</name>
<evidence type="ECO:0008006" key="3">
    <source>
        <dbReference type="Google" id="ProtNLM"/>
    </source>
</evidence>
<dbReference type="AlphaFoldDB" id="A0A941E111"/>
<keyword evidence="2" id="KW-1185">Reference proteome</keyword>